<keyword evidence="3" id="KW-1185">Reference proteome</keyword>
<accession>A0ABU1TEN4</accession>
<dbReference type="EMBL" id="JAVDUU010000003">
    <property type="protein sequence ID" value="MDR6943828.1"/>
    <property type="molecule type" value="Genomic_DNA"/>
</dbReference>
<keyword evidence="1" id="KW-0732">Signal</keyword>
<protein>
    <submittedName>
        <fullName evidence="2">Gliding motility-associated-like protein</fullName>
    </submittedName>
</protein>
<gene>
    <name evidence="2" type="ORF">J2W55_003681</name>
</gene>
<reference evidence="2 3" key="1">
    <citation type="submission" date="2023-07" db="EMBL/GenBank/DDBJ databases">
        <title>Sorghum-associated microbial communities from plants grown in Nebraska, USA.</title>
        <authorList>
            <person name="Schachtman D."/>
        </authorList>
    </citation>
    <scope>NUCLEOTIDE SEQUENCE [LARGE SCALE GENOMIC DNA]</scope>
    <source>
        <strain evidence="2 3">3262</strain>
    </source>
</reference>
<proteinExistence type="predicted"/>
<dbReference type="Proteomes" id="UP001247620">
    <property type="component" value="Unassembled WGS sequence"/>
</dbReference>
<organism evidence="2 3">
    <name type="scientific">Mucilaginibacter pocheonensis</name>
    <dbReference type="NCBI Taxonomy" id="398050"/>
    <lineage>
        <taxon>Bacteria</taxon>
        <taxon>Pseudomonadati</taxon>
        <taxon>Bacteroidota</taxon>
        <taxon>Sphingobacteriia</taxon>
        <taxon>Sphingobacteriales</taxon>
        <taxon>Sphingobacteriaceae</taxon>
        <taxon>Mucilaginibacter</taxon>
    </lineage>
</organism>
<dbReference type="RefSeq" id="WP_310098740.1">
    <property type="nucleotide sequence ID" value="NZ_JAVDUU010000003.1"/>
</dbReference>
<feature type="signal peptide" evidence="1">
    <location>
        <begin position="1"/>
        <end position="21"/>
    </location>
</feature>
<dbReference type="InterPro" id="IPR026341">
    <property type="entry name" value="T9SS_type_B"/>
</dbReference>
<evidence type="ECO:0000313" key="2">
    <source>
        <dbReference type="EMBL" id="MDR6943828.1"/>
    </source>
</evidence>
<feature type="chain" id="PRO_5045606861" evidence="1">
    <location>
        <begin position="22"/>
        <end position="962"/>
    </location>
</feature>
<dbReference type="NCBIfam" id="TIGR04131">
    <property type="entry name" value="Bac_Flav_CTERM"/>
    <property type="match status" value="1"/>
</dbReference>
<sequence length="962" mass="106198">MRFFRLLLLSLILVCAYAARGQDVDFHLNGTFLPGKNILKVKRDFKDPYLWILAQNQEVYRINSITRAVDNYSTYFNEYHNLQFIDIAGADGNTVFVATNSSDILELKNGIIKTIGAAKGVPGKLHSIGIDYTGSYFGDNTNGAGGHPQADHILLIGTDNGRCNYDYAQELMMPFPSHSPSRIFDATYRSELFSNLEFGSYPDVVQQYAVVELTNLTVWGGFLWYGNNSVYGNQINTAYTTFGNVIDLMDYGQLSGSLMNQFWGTENGFFQNSRAYSNYSDRGHNEYLPGINVNKIASIYGLRSFGTSQNNGLIKENMLIGTDLGFYYSNSGYAHYDLFHYSLFHYNLLGNVKINDICVNATSYTSPICEDGVWVAAVNGLYLLKPDYGPYIDPAQRLSSIQFENEAFNKSELEICANTTVNAIVQNTAYSGNAMQWYRNGQEIPNESSSKLTIHAPGDYYVVLYDPCSPLHLESNHMKVMQIAAPVFAFNYSDQLKYCEGSVANLKTDDKAGYTYRWYKDGVLNGNTGPALDISESGRYKVEVSACTNSWVSSKEVQVNFVPVPKPLLQQDKAAYCAGEQALISSKVPIDASDIINWAPYAYRWYTDGVLNGQTTASLKVSQPGKYKVEVRGCSNNWVASDELNIDFIQLRPPLIKADKPGYCAGEIAHLSTDFINDGSYTLNWFRDGSLLAQEQNKNNIAASQPGNYRLGISSNATACSTLSASYALNFDTVPDVSIQQVVNTSLCDGETVSLKVSYSNGTVKWQTGETSDVINVTHSGTYTATVSTPGGCMASKSMMVSFLPKPSLSVRDASMCPYNNETITLTAPPGFVSYEWNGRPGTAEFITGTLGAVNLRVTDHNGCSATQTIHITSHCDDIHIPNTFTPNGDGVNDNWVISGLNETDKVSIYNRYGSMVFQSVGYPVPWNGSYKSKRLAPGVYYYLINSLGSKQIHSGSVTIIY</sequence>
<dbReference type="Pfam" id="PF13585">
    <property type="entry name" value="CHU_C"/>
    <property type="match status" value="1"/>
</dbReference>
<evidence type="ECO:0000313" key="3">
    <source>
        <dbReference type="Proteomes" id="UP001247620"/>
    </source>
</evidence>
<name>A0ABU1TEN4_9SPHI</name>
<evidence type="ECO:0000256" key="1">
    <source>
        <dbReference type="SAM" id="SignalP"/>
    </source>
</evidence>
<comment type="caution">
    <text evidence="2">The sequence shown here is derived from an EMBL/GenBank/DDBJ whole genome shotgun (WGS) entry which is preliminary data.</text>
</comment>